<evidence type="ECO:0000313" key="1">
    <source>
        <dbReference type="EMBL" id="MFD2592302.1"/>
    </source>
</evidence>
<organism evidence="1 2">
    <name type="scientific">Aquimarina hainanensis</name>
    <dbReference type="NCBI Taxonomy" id="1578017"/>
    <lineage>
        <taxon>Bacteria</taxon>
        <taxon>Pseudomonadati</taxon>
        <taxon>Bacteroidota</taxon>
        <taxon>Flavobacteriia</taxon>
        <taxon>Flavobacteriales</taxon>
        <taxon>Flavobacteriaceae</taxon>
        <taxon>Aquimarina</taxon>
    </lineage>
</organism>
<reference evidence="2" key="1">
    <citation type="journal article" date="2019" name="Int. J. Syst. Evol. Microbiol.">
        <title>The Global Catalogue of Microorganisms (GCM) 10K type strain sequencing project: providing services to taxonomists for standard genome sequencing and annotation.</title>
        <authorList>
            <consortium name="The Broad Institute Genomics Platform"/>
            <consortium name="The Broad Institute Genome Sequencing Center for Infectious Disease"/>
            <person name="Wu L."/>
            <person name="Ma J."/>
        </authorList>
    </citation>
    <scope>NUCLEOTIDE SEQUENCE [LARGE SCALE GENOMIC DNA]</scope>
    <source>
        <strain evidence="2">KCTC 42423</strain>
    </source>
</reference>
<dbReference type="EMBL" id="JBHULX010000033">
    <property type="protein sequence ID" value="MFD2592302.1"/>
    <property type="molecule type" value="Genomic_DNA"/>
</dbReference>
<comment type="caution">
    <text evidence="1">The sequence shown here is derived from an EMBL/GenBank/DDBJ whole genome shotgun (WGS) entry which is preliminary data.</text>
</comment>
<dbReference type="RefSeq" id="WP_378256715.1">
    <property type="nucleotide sequence ID" value="NZ_JBHSJV010000001.1"/>
</dbReference>
<protein>
    <submittedName>
        <fullName evidence="1">Major capsid protein</fullName>
    </submittedName>
</protein>
<gene>
    <name evidence="1" type="ORF">ACFSTE_15800</name>
</gene>
<keyword evidence="2" id="KW-1185">Reference proteome</keyword>
<dbReference type="Proteomes" id="UP001597459">
    <property type="component" value="Unassembled WGS sequence"/>
</dbReference>
<proteinExistence type="predicted"/>
<accession>A0ABW5NB77</accession>
<name>A0ABW5NB77_9FLAO</name>
<evidence type="ECO:0000313" key="2">
    <source>
        <dbReference type="Proteomes" id="UP001597459"/>
    </source>
</evidence>
<sequence>MFKDLIKKYFRKVIKRYYEQIAGTKEDQTYLHDEMLDEEYSPDMTFESISGRFTRITADVVAYDSPLPIKRRGAISAASGEIPKSGLKFLLNEKQMNTLIILTKFPGRIKELIRKLFGDSKSCILGIKELMEEMFLIGLSNGATLIKEEKNTGTGVRVDYNIPDSNKFGATVKWSNPEALPLDDIQRVVSESDNIVDTIWMDAGTARLLKTNDQMKQNFAFNLNILSDKIPTLSNNQLSEYFATNLGLRLRIIDRAFRKQKNGKTTRVKAWKENMIVFTSGSKIGSLAYSTLAEEVLPTEGVSYTKPNKYILISNEGTTDPVSRKTTGQAIAIPVLQNVDTIFYLDTEEAETDEQTEGDDIVTYKNANYPKQVIVDGLNKADDSVNAKITNKDITLLNKINSLSQEGIKIFEQAIANTR</sequence>